<organism evidence="2 3">
    <name type="scientific">Candidatus Roizmanbacteria bacterium GW2011_GWC2_35_12</name>
    <dbReference type="NCBI Taxonomy" id="1618485"/>
    <lineage>
        <taxon>Bacteria</taxon>
        <taxon>Candidatus Roizmaniibacteriota</taxon>
    </lineage>
</organism>
<dbReference type="Proteomes" id="UP000034127">
    <property type="component" value="Unassembled WGS sequence"/>
</dbReference>
<evidence type="ECO:0000313" key="3">
    <source>
        <dbReference type="Proteomes" id="UP000034127"/>
    </source>
</evidence>
<dbReference type="InterPro" id="IPR051162">
    <property type="entry name" value="T4SS_component"/>
</dbReference>
<comment type="caution">
    <text evidence="2">The sequence shown here is derived from an EMBL/GenBank/DDBJ whole genome shotgun (WGS) entry which is preliminary data.</text>
</comment>
<evidence type="ECO:0000259" key="1">
    <source>
        <dbReference type="Pfam" id="PF10412"/>
    </source>
</evidence>
<accession>A0A0G0BNS6</accession>
<name>A0A0G0BNS6_9BACT</name>
<protein>
    <recommendedName>
        <fullName evidence="1">Type IV secretion system coupling protein TraD DNA-binding domain-containing protein</fullName>
    </recommendedName>
</protein>
<gene>
    <name evidence="2" type="ORF">UR63_C0058G0003</name>
</gene>
<evidence type="ECO:0000313" key="2">
    <source>
        <dbReference type="EMBL" id="KKP65306.1"/>
    </source>
</evidence>
<sequence>MAELSHLQIRNPKDDETPIEAGTQIFASLLPSFVPLWRRWLIHPKTYAFEIYLISQTLYFYVTTPSQSETLISSLVSSSFPTSTVKKTGDPMDIVLKSKRLSVGEVALNSYSYFPTKTYFDFKDVDPLSALLGFLSKQPAHLKFCVQIAVTPAYFAWADAAVSAAKHLTYDETADKYGQNPQKLLIMKKASFQGGKAAIRLLVGSTTNEVDPYPYLTNLAGTFGSFSLGEGNQYVYKKRVFFKDALINRMKARKISYFERQQQILNAQELATLWHPPGYLLAGIKNMAWGKTLLGEPPENLPVVPGHPQGDQSQPGHPEGVDIKQDINFFAKTEFKNKETIFGIKTEDRRKHVYIIGKTGVGKSTLIANMAIDDIRKDRGVGIIDPHGDLSETILDYIPKRRMNDVVYLEPFDTERPFSLNVLEIKNKQQKDLVASGIVSIFYKLYKDSWGPRLEYILRNVILTLLESPGATLVDILGLLSNADYRKKVVRELTDPVLKDFWEKEYAKMPDRLKAEAISPIQNKVGQFVTSKMIRNIIGRTKSSIDLEQIMNEGKILILNLSQGKLGEDNTALLGAMLITQIQLAAMNRSFIKEADRKDFFLYVDEFQNFATQSFIKILSEARKYRLSLTLANQYIEQLDEEVTRAIFGNVGTLMSFVVGARDAYVLTREYAEIYTENDLVSLGKFEAVLKLSIDGMTSAPFPATTLPLPALKNDNKDKIIKLSKEKYGRKA</sequence>
<dbReference type="PATRIC" id="fig|1618485.3.peg.1123"/>
<dbReference type="InterPro" id="IPR019476">
    <property type="entry name" value="T4SS_TraD_DNA-bd"/>
</dbReference>
<dbReference type="AlphaFoldDB" id="A0A0G0BNS6"/>
<dbReference type="InterPro" id="IPR027417">
    <property type="entry name" value="P-loop_NTPase"/>
</dbReference>
<proteinExistence type="predicted"/>
<feature type="domain" description="Type IV secretion system coupling protein TraD DNA-binding" evidence="1">
    <location>
        <begin position="346"/>
        <end position="657"/>
    </location>
</feature>
<dbReference type="Pfam" id="PF10412">
    <property type="entry name" value="TrwB_AAD_bind"/>
    <property type="match status" value="1"/>
</dbReference>
<dbReference type="PANTHER" id="PTHR30121">
    <property type="entry name" value="UNCHARACTERIZED PROTEIN YJGR-RELATED"/>
    <property type="match status" value="1"/>
</dbReference>
<dbReference type="Gene3D" id="3.40.50.300">
    <property type="entry name" value="P-loop containing nucleotide triphosphate hydrolases"/>
    <property type="match status" value="2"/>
</dbReference>
<dbReference type="EMBL" id="LBPX01000058">
    <property type="protein sequence ID" value="KKP65306.1"/>
    <property type="molecule type" value="Genomic_DNA"/>
</dbReference>
<dbReference type="PANTHER" id="PTHR30121:SF11">
    <property type="entry name" value="AAA+ ATPASE DOMAIN-CONTAINING PROTEIN"/>
    <property type="match status" value="1"/>
</dbReference>
<dbReference type="CDD" id="cd01127">
    <property type="entry name" value="TrwB_TraG_TraD_VirD4"/>
    <property type="match status" value="1"/>
</dbReference>
<dbReference type="SUPFAM" id="SSF52540">
    <property type="entry name" value="P-loop containing nucleoside triphosphate hydrolases"/>
    <property type="match status" value="1"/>
</dbReference>
<reference evidence="2 3" key="1">
    <citation type="journal article" date="2015" name="Nature">
        <title>rRNA introns, odd ribosomes, and small enigmatic genomes across a large radiation of phyla.</title>
        <authorList>
            <person name="Brown C.T."/>
            <person name="Hug L.A."/>
            <person name="Thomas B.C."/>
            <person name="Sharon I."/>
            <person name="Castelle C.J."/>
            <person name="Singh A."/>
            <person name="Wilkins M.J."/>
            <person name="Williams K.H."/>
            <person name="Banfield J.F."/>
        </authorList>
    </citation>
    <scope>NUCLEOTIDE SEQUENCE [LARGE SCALE GENOMIC DNA]</scope>
</reference>